<organism evidence="2 3">
    <name type="scientific">Staphylococcus succinus</name>
    <dbReference type="NCBI Taxonomy" id="61015"/>
    <lineage>
        <taxon>Bacteria</taxon>
        <taxon>Bacillati</taxon>
        <taxon>Bacillota</taxon>
        <taxon>Bacilli</taxon>
        <taxon>Bacillales</taxon>
        <taxon>Staphylococcaceae</taxon>
        <taxon>Staphylococcus</taxon>
    </lineage>
</organism>
<sequence>MLDYRLNIYNNVTSPIYRLQTNHFLNIYLLLEGTMTLLRNMNFQQLTSGYLFYVYDSDAISVLSFEGILLCLSINNYYVYNTSMNQSTTKKLLNTVDAAYLKSNFIDIIFSIINDSNIQTAKQLNMLNHIKVLYEMDPASTDDNTLTLIKNVTAYINDNNQYQLTCQHIANTFFVQPSYLSREFSIMMNCTLSNYIIASKIYFSICDLLEGLLLETIWKKYQFQSYEGYVYHFQAITGNIPNKKIFKLFKYENINALTLSQQQILKQIQVKGEI</sequence>
<feature type="domain" description="HTH araC/xylS-type" evidence="1">
    <location>
        <begin position="150"/>
        <end position="247"/>
    </location>
</feature>
<evidence type="ECO:0000313" key="2">
    <source>
        <dbReference type="EMBL" id="PTI67047.1"/>
    </source>
</evidence>
<reference evidence="2 3" key="1">
    <citation type="journal article" date="2016" name="Front. Microbiol.">
        <title>Comprehensive Phylogenetic Analysis of Bovine Non-aureus Staphylococci Species Based on Whole-Genome Sequencing.</title>
        <authorList>
            <person name="Naushad S."/>
            <person name="Barkema H.W."/>
            <person name="Luby C."/>
            <person name="Condas L.A."/>
            <person name="Nobrega D.B."/>
            <person name="Carson D.A."/>
            <person name="De Buck J."/>
        </authorList>
    </citation>
    <scope>NUCLEOTIDE SEQUENCE [LARGE SCALE GENOMIC DNA]</scope>
    <source>
        <strain evidence="2 3">SNUC 1084</strain>
    </source>
</reference>
<evidence type="ECO:0000313" key="3">
    <source>
        <dbReference type="Proteomes" id="UP000240859"/>
    </source>
</evidence>
<keyword evidence="3" id="KW-1185">Reference proteome</keyword>
<dbReference type="PROSITE" id="PS01124">
    <property type="entry name" value="HTH_ARAC_FAMILY_2"/>
    <property type="match status" value="1"/>
</dbReference>
<dbReference type="InterPro" id="IPR018060">
    <property type="entry name" value="HTH_AraC"/>
</dbReference>
<gene>
    <name evidence="2" type="ORF">BU057_11320</name>
</gene>
<comment type="caution">
    <text evidence="2">The sequence shown here is derived from an EMBL/GenBank/DDBJ whole genome shotgun (WGS) entry which is preliminary data.</text>
</comment>
<protein>
    <submittedName>
        <fullName evidence="2">Transcriptional regulator</fullName>
    </submittedName>
</protein>
<proteinExistence type="predicted"/>
<dbReference type="Gene3D" id="1.10.10.60">
    <property type="entry name" value="Homeodomain-like"/>
    <property type="match status" value="1"/>
</dbReference>
<accession>A0ABX5ILG5</accession>
<name>A0ABX5ILG5_9STAP</name>
<evidence type="ECO:0000259" key="1">
    <source>
        <dbReference type="PROSITE" id="PS01124"/>
    </source>
</evidence>
<dbReference type="Proteomes" id="UP000240859">
    <property type="component" value="Unassembled WGS sequence"/>
</dbReference>
<dbReference type="EMBL" id="PZFR01000094">
    <property type="protein sequence ID" value="PTI67047.1"/>
    <property type="molecule type" value="Genomic_DNA"/>
</dbReference>